<dbReference type="STRING" id="526227.Mesil_1038"/>
<keyword evidence="6 10" id="KW-0521">NADP</keyword>
<gene>
    <name evidence="15" type="ordered locus">Mesil_1038</name>
</gene>
<dbReference type="Proteomes" id="UP000001916">
    <property type="component" value="Chromosome"/>
</dbReference>
<evidence type="ECO:0000256" key="6">
    <source>
        <dbReference type="ARBA" id="ARBA00022857"/>
    </source>
</evidence>
<evidence type="ECO:0000256" key="12">
    <source>
        <dbReference type="PIRSR" id="PIRSR006621-1"/>
    </source>
</evidence>
<dbReference type="KEGG" id="msv:Mesil_1038"/>
<dbReference type="FunFam" id="3.20.20.70:FF:000083">
    <property type="entry name" value="tRNA-dihydrouridine(20/20a) synthase"/>
    <property type="match status" value="1"/>
</dbReference>
<feature type="site" description="Interacts with tRNA; defines subfamily-specific binding signature" evidence="10">
    <location>
        <position position="298"/>
    </location>
</feature>
<dbReference type="InterPro" id="IPR001269">
    <property type="entry name" value="DUS_fam"/>
</dbReference>
<evidence type="ECO:0000256" key="11">
    <source>
        <dbReference type="PIRNR" id="PIRNR006621"/>
    </source>
</evidence>
<dbReference type="GO" id="GO:0010181">
    <property type="term" value="F:FMN binding"/>
    <property type="evidence" value="ECO:0007669"/>
    <property type="project" value="UniProtKB-UniRule"/>
</dbReference>
<dbReference type="OrthoDB" id="9764501at2"/>
<dbReference type="InterPro" id="IPR018517">
    <property type="entry name" value="tRNA_hU_synthase_CS"/>
</dbReference>
<name>D7BD25_ALLS1</name>
<evidence type="ECO:0000313" key="16">
    <source>
        <dbReference type="Proteomes" id="UP000001916"/>
    </source>
</evidence>
<dbReference type="PROSITE" id="PS01136">
    <property type="entry name" value="UPF0034"/>
    <property type="match status" value="1"/>
</dbReference>
<dbReference type="EC" id="1.3.1.91" evidence="10"/>
<evidence type="ECO:0000259" key="14">
    <source>
        <dbReference type="Pfam" id="PF01207"/>
    </source>
</evidence>
<dbReference type="AlphaFoldDB" id="D7BD25"/>
<dbReference type="InterPro" id="IPR035587">
    <property type="entry name" value="DUS-like_FMN-bd"/>
</dbReference>
<reference evidence="15 16" key="1">
    <citation type="journal article" date="2010" name="Stand. Genomic Sci.">
        <title>Complete genome sequence of Meiothermus silvanus type strain (VI-R2).</title>
        <authorList>
            <person name="Sikorski J."/>
            <person name="Tindall B.J."/>
            <person name="Lowry S."/>
            <person name="Lucas S."/>
            <person name="Nolan M."/>
            <person name="Copeland A."/>
            <person name="Glavina Del Rio T."/>
            <person name="Tice H."/>
            <person name="Cheng J.F."/>
            <person name="Han C."/>
            <person name="Pitluck S."/>
            <person name="Liolios K."/>
            <person name="Ivanova N."/>
            <person name="Mavromatis K."/>
            <person name="Mikhailova N."/>
            <person name="Pati A."/>
            <person name="Goodwin L."/>
            <person name="Chen A."/>
            <person name="Palaniappan K."/>
            <person name="Land M."/>
            <person name="Hauser L."/>
            <person name="Chang Y.J."/>
            <person name="Jeffries C.D."/>
            <person name="Rohde M."/>
            <person name="Goker M."/>
            <person name="Woyke T."/>
            <person name="Bristow J."/>
            <person name="Eisen J.A."/>
            <person name="Markowitz V."/>
            <person name="Hugenholtz P."/>
            <person name="Kyrpides N.C."/>
            <person name="Klenk H.P."/>
            <person name="Lapidus A."/>
        </authorList>
    </citation>
    <scope>NUCLEOTIDE SEQUENCE [LARGE SCALE GENOMIC DNA]</scope>
    <source>
        <strain evidence="16">ATCC 700542 / DSM 9946 / VI-R2</strain>
    </source>
</reference>
<keyword evidence="2 10" id="KW-0820">tRNA-binding</keyword>
<dbReference type="EMBL" id="CP002042">
    <property type="protein sequence ID" value="ADH62943.1"/>
    <property type="molecule type" value="Genomic_DNA"/>
</dbReference>
<keyword evidence="4 10" id="KW-0288">FMN</keyword>
<keyword evidence="5 10" id="KW-0819">tRNA processing</keyword>
<dbReference type="HOGENOM" id="CLU_013299_2_1_0"/>
<dbReference type="NCBIfam" id="TIGR00742">
    <property type="entry name" value="yjbN"/>
    <property type="match status" value="1"/>
</dbReference>
<keyword evidence="8 10" id="KW-0560">Oxidoreductase</keyword>
<feature type="domain" description="DUS-like FMN-binding" evidence="14">
    <location>
        <begin position="12"/>
        <end position="315"/>
    </location>
</feature>
<feature type="binding site" evidence="10 13">
    <location>
        <begin position="208"/>
        <end position="210"/>
    </location>
    <ligand>
        <name>FMN</name>
        <dbReference type="ChEBI" id="CHEBI:58210"/>
    </ligand>
</feature>
<evidence type="ECO:0000256" key="4">
    <source>
        <dbReference type="ARBA" id="ARBA00022643"/>
    </source>
</evidence>
<dbReference type="GO" id="GO:0000049">
    <property type="term" value="F:tRNA binding"/>
    <property type="evidence" value="ECO:0007669"/>
    <property type="project" value="UniProtKB-UniRule"/>
</dbReference>
<feature type="site" description="Interacts with tRNA" evidence="10">
    <location>
        <position position="94"/>
    </location>
</feature>
<feature type="active site" description="Proton donor" evidence="10 12">
    <location>
        <position position="97"/>
    </location>
</feature>
<evidence type="ECO:0000256" key="13">
    <source>
        <dbReference type="PIRSR" id="PIRSR006621-2"/>
    </source>
</evidence>
<dbReference type="PANTHER" id="PTHR42907">
    <property type="entry name" value="FMN-LINKED OXIDOREDUCTASES SUPERFAMILY PROTEIN"/>
    <property type="match status" value="1"/>
</dbReference>
<feature type="binding site" evidence="10 13">
    <location>
        <position position="67"/>
    </location>
    <ligand>
        <name>FMN</name>
        <dbReference type="ChEBI" id="CHEBI:58210"/>
    </ligand>
</feature>
<evidence type="ECO:0000256" key="8">
    <source>
        <dbReference type="ARBA" id="ARBA00023002"/>
    </source>
</evidence>
<dbReference type="GO" id="GO:0050660">
    <property type="term" value="F:flavin adenine dinucleotide binding"/>
    <property type="evidence" value="ECO:0007669"/>
    <property type="project" value="InterPro"/>
</dbReference>
<dbReference type="PIRSF" id="PIRSF006621">
    <property type="entry name" value="Dus"/>
    <property type="match status" value="1"/>
</dbReference>
<proteinExistence type="inferred from homology"/>
<evidence type="ECO:0000256" key="9">
    <source>
        <dbReference type="ARBA" id="ARBA00058013"/>
    </source>
</evidence>
<comment type="catalytic activity">
    <reaction evidence="10">
        <text>5,6-dihydrouridine(20) in tRNA + NADP(+) = uridine(20) in tRNA + NADPH + H(+)</text>
        <dbReference type="Rhea" id="RHEA:53336"/>
        <dbReference type="Rhea" id="RHEA-COMP:13533"/>
        <dbReference type="Rhea" id="RHEA-COMP:13534"/>
        <dbReference type="ChEBI" id="CHEBI:15378"/>
        <dbReference type="ChEBI" id="CHEBI:57783"/>
        <dbReference type="ChEBI" id="CHEBI:58349"/>
        <dbReference type="ChEBI" id="CHEBI:65315"/>
        <dbReference type="ChEBI" id="CHEBI:74443"/>
        <dbReference type="EC" id="1.3.1.91"/>
    </reaction>
</comment>
<dbReference type="RefSeq" id="WP_013157524.1">
    <property type="nucleotide sequence ID" value="NC_014212.1"/>
</dbReference>
<feature type="site" description="Interacts with tRNA" evidence="10">
    <location>
        <position position="183"/>
    </location>
</feature>
<evidence type="ECO:0000256" key="5">
    <source>
        <dbReference type="ARBA" id="ARBA00022694"/>
    </source>
</evidence>
<keyword evidence="3 10" id="KW-0285">Flavoprotein</keyword>
<feature type="binding site" evidence="10 13">
    <location>
        <position position="136"/>
    </location>
    <ligand>
        <name>FMN</name>
        <dbReference type="ChEBI" id="CHEBI:58210"/>
    </ligand>
</feature>
<dbReference type="GO" id="GO:0102264">
    <property type="term" value="F:tRNA-dihydrouridine20 synthase activity"/>
    <property type="evidence" value="ECO:0007669"/>
    <property type="project" value="UniProtKB-EC"/>
</dbReference>
<dbReference type="SUPFAM" id="SSF51395">
    <property type="entry name" value="FMN-linked oxidoreductases"/>
    <property type="match status" value="1"/>
</dbReference>
<dbReference type="GO" id="GO:0102266">
    <property type="term" value="F:tRNA-dihydrouridine20a synthase activity"/>
    <property type="evidence" value="ECO:0007669"/>
    <property type="project" value="RHEA"/>
</dbReference>
<keyword evidence="16" id="KW-1185">Reference proteome</keyword>
<comment type="catalytic activity">
    <reaction evidence="10">
        <text>5,6-dihydrouridine(20) in tRNA + NAD(+) = uridine(20) in tRNA + NADH + H(+)</text>
        <dbReference type="Rhea" id="RHEA:53340"/>
        <dbReference type="Rhea" id="RHEA-COMP:13533"/>
        <dbReference type="Rhea" id="RHEA-COMP:13534"/>
        <dbReference type="ChEBI" id="CHEBI:15378"/>
        <dbReference type="ChEBI" id="CHEBI:57540"/>
        <dbReference type="ChEBI" id="CHEBI:57945"/>
        <dbReference type="ChEBI" id="CHEBI:65315"/>
        <dbReference type="ChEBI" id="CHEBI:74443"/>
        <dbReference type="EC" id="1.3.1.91"/>
    </reaction>
</comment>
<evidence type="ECO:0000313" key="15">
    <source>
        <dbReference type="EMBL" id="ADH62943.1"/>
    </source>
</evidence>
<dbReference type="NCBIfam" id="NF008774">
    <property type="entry name" value="PRK11815.1"/>
    <property type="match status" value="1"/>
</dbReference>
<dbReference type="Pfam" id="PF01207">
    <property type="entry name" value="Dus"/>
    <property type="match status" value="1"/>
</dbReference>
<dbReference type="PANTHER" id="PTHR42907:SF1">
    <property type="entry name" value="FMN-LINKED OXIDOREDUCTASES SUPERFAMILY PROTEIN"/>
    <property type="match status" value="1"/>
</dbReference>
<comment type="catalytic activity">
    <reaction evidence="10">
        <text>5,6-dihydrouridine(20a) in tRNA + NADP(+) = uridine(20a) in tRNA + NADPH + H(+)</text>
        <dbReference type="Rhea" id="RHEA:53344"/>
        <dbReference type="Rhea" id="RHEA-COMP:13535"/>
        <dbReference type="Rhea" id="RHEA-COMP:13536"/>
        <dbReference type="ChEBI" id="CHEBI:15378"/>
        <dbReference type="ChEBI" id="CHEBI:57783"/>
        <dbReference type="ChEBI" id="CHEBI:58349"/>
        <dbReference type="ChEBI" id="CHEBI:65315"/>
        <dbReference type="ChEBI" id="CHEBI:74443"/>
    </reaction>
</comment>
<evidence type="ECO:0000256" key="1">
    <source>
        <dbReference type="ARBA" id="ARBA00001917"/>
    </source>
</evidence>
<evidence type="ECO:0000256" key="7">
    <source>
        <dbReference type="ARBA" id="ARBA00022884"/>
    </source>
</evidence>
<protein>
    <recommendedName>
        <fullName evidence="10">tRNA-dihydrouridine(20/20a) synthase</fullName>
        <ecNumber evidence="10">1.3.1.91</ecNumber>
    </recommendedName>
    <alternativeName>
        <fullName evidence="10">DusA-like U20-specific dihydrouridine synthase</fullName>
        <shortName evidence="10">U20-specific Dus</shortName>
    </alternativeName>
</protein>
<feature type="binding site" evidence="10">
    <location>
        <begin position="14"/>
        <end position="16"/>
    </location>
    <ligand>
        <name>FMN</name>
        <dbReference type="ChEBI" id="CHEBI:58210"/>
    </ligand>
</feature>
<evidence type="ECO:0000256" key="10">
    <source>
        <dbReference type="HAMAP-Rule" id="MF_02041"/>
    </source>
</evidence>
<dbReference type="InterPro" id="IPR004653">
    <property type="entry name" value="DusA"/>
</dbReference>
<feature type="site" description="Interacts with tRNA; defines subfamily-specific binding signature" evidence="10">
    <location>
        <position position="180"/>
    </location>
</feature>
<comment type="cofactor">
    <cofactor evidence="1 10 11 13">
        <name>FMN</name>
        <dbReference type="ChEBI" id="CHEBI:58210"/>
    </cofactor>
</comment>
<comment type="similarity">
    <text evidence="11">Belongs to the dus family.</text>
</comment>
<comment type="function">
    <text evidence="9 10">Catalyzes the synthesis of 5,6-dihydrouridine (D), a modified base found in the D-loop of most tRNAs, via the reduction of the C5-C6 double bond in target uridines. Specifically modifies U20 and U20a in tRNAs.</text>
</comment>
<comment type="caution">
    <text evidence="10">Lacks conserved residue(s) required for the propagation of feature annotation.</text>
</comment>
<accession>D7BD25</accession>
<dbReference type="HAMAP" id="MF_02041">
    <property type="entry name" value="DusA_subfam"/>
    <property type="match status" value="1"/>
</dbReference>
<organism evidence="15 16">
    <name type="scientific">Allomeiothermus silvanus (strain ATCC 700542 / DSM 9946 / NBRC 106475 / NCIMB 13440 / VI-R2)</name>
    <name type="common">Thermus silvanus</name>
    <dbReference type="NCBI Taxonomy" id="526227"/>
    <lineage>
        <taxon>Bacteria</taxon>
        <taxon>Thermotogati</taxon>
        <taxon>Deinococcota</taxon>
        <taxon>Deinococci</taxon>
        <taxon>Thermales</taxon>
        <taxon>Thermaceae</taxon>
        <taxon>Allomeiothermus</taxon>
    </lineage>
</organism>
<evidence type="ECO:0000256" key="2">
    <source>
        <dbReference type="ARBA" id="ARBA00022555"/>
    </source>
</evidence>
<keyword evidence="7 10" id="KW-0694">RNA-binding</keyword>
<dbReference type="eggNOG" id="COG0042">
    <property type="taxonomic scope" value="Bacteria"/>
</dbReference>
<dbReference type="Gene3D" id="3.20.20.70">
    <property type="entry name" value="Aldolase class I"/>
    <property type="match status" value="1"/>
</dbReference>
<dbReference type="InterPro" id="IPR013785">
    <property type="entry name" value="Aldolase_TIM"/>
</dbReference>
<comment type="catalytic activity">
    <reaction evidence="10">
        <text>5,6-dihydrouridine(20a) in tRNA + NAD(+) = uridine(20a) in tRNA + NADH + H(+)</text>
        <dbReference type="Rhea" id="RHEA:53348"/>
        <dbReference type="Rhea" id="RHEA-COMP:13535"/>
        <dbReference type="Rhea" id="RHEA-COMP:13536"/>
        <dbReference type="ChEBI" id="CHEBI:15378"/>
        <dbReference type="ChEBI" id="CHEBI:57540"/>
        <dbReference type="ChEBI" id="CHEBI:57945"/>
        <dbReference type="ChEBI" id="CHEBI:65315"/>
        <dbReference type="ChEBI" id="CHEBI:74443"/>
    </reaction>
</comment>
<keyword evidence="13" id="KW-0547">Nucleotide-binding</keyword>
<feature type="binding site" evidence="10 13">
    <location>
        <begin position="230"/>
        <end position="231"/>
    </location>
    <ligand>
        <name>FMN</name>
        <dbReference type="ChEBI" id="CHEBI:58210"/>
    </ligand>
</feature>
<dbReference type="CDD" id="cd02801">
    <property type="entry name" value="DUS_like_FMN"/>
    <property type="match status" value="1"/>
</dbReference>
<dbReference type="Gene3D" id="1.20.120.1460">
    <property type="match status" value="1"/>
</dbReference>
<evidence type="ECO:0000256" key="3">
    <source>
        <dbReference type="ARBA" id="ARBA00022630"/>
    </source>
</evidence>
<sequence>MAIDPALHRLSVAPMLDWTDRHFRYLVRLCSRGVRLYTEMVTDRAILHGNRPRLLDFDPSEHPVALQLGGSDPALLAEAARIGQDWGYDEINLNLGCPSERVQGGGFGACLMKEPDLVAECFAAMREAVQLPVTAKHRLGVDDLEDYGYLARFVEKLASVGVEVFIVHARKAWLQGLSPKENREIPELRYGWVYRLKEDFPHLIFVLNGGVKTLDEAGAHLEHVDGVMLGRAVYEDPFVLEEADRRFFGLEHRPQRLQVAQAMIAYAEARLEEGVPLWSIARHMLNLFKGQRGGKRWRRYLSEHAIRPQAKAQVLWEALEQVTKTPTLRTIASLPKLEKPLQQCS</sequence>
<comment type="similarity">
    <text evidence="10">Belongs to the Dus family. DusA subfamily.</text>
</comment>
<feature type="binding site" evidence="10 13">
    <location>
        <position position="168"/>
    </location>
    <ligand>
        <name>FMN</name>
        <dbReference type="ChEBI" id="CHEBI:58210"/>
    </ligand>
</feature>